<evidence type="ECO:0000313" key="2">
    <source>
        <dbReference type="EMBL" id="MBL0764211.1"/>
    </source>
</evidence>
<accession>A0A937DII2</accession>
<protein>
    <submittedName>
        <fullName evidence="2">DUF1311 domain-containing protein</fullName>
    </submittedName>
</protein>
<evidence type="ECO:0000259" key="1">
    <source>
        <dbReference type="Pfam" id="PF07007"/>
    </source>
</evidence>
<dbReference type="Pfam" id="PF07007">
    <property type="entry name" value="LprI"/>
    <property type="match status" value="1"/>
</dbReference>
<dbReference type="Proteomes" id="UP000642920">
    <property type="component" value="Unassembled WGS sequence"/>
</dbReference>
<organism evidence="2 3">
    <name type="scientific">Marivirga atlantica</name>
    <dbReference type="NCBI Taxonomy" id="1548457"/>
    <lineage>
        <taxon>Bacteria</taxon>
        <taxon>Pseudomonadati</taxon>
        <taxon>Bacteroidota</taxon>
        <taxon>Cytophagia</taxon>
        <taxon>Cytophagales</taxon>
        <taxon>Marivirgaceae</taxon>
        <taxon>Marivirga</taxon>
    </lineage>
</organism>
<proteinExistence type="predicted"/>
<dbReference type="EMBL" id="JAERQG010000001">
    <property type="protein sequence ID" value="MBL0764211.1"/>
    <property type="molecule type" value="Genomic_DNA"/>
</dbReference>
<reference evidence="2" key="1">
    <citation type="submission" date="2021-01" db="EMBL/GenBank/DDBJ databases">
        <title>Marivirga sp. nov., isolated from intertidal surface sediments.</title>
        <authorList>
            <person name="Zhang M."/>
        </authorList>
    </citation>
    <scope>NUCLEOTIDE SEQUENCE</scope>
    <source>
        <strain evidence="2">SM1354</strain>
    </source>
</reference>
<dbReference type="Gene3D" id="1.20.1270.180">
    <property type="match status" value="1"/>
</dbReference>
<keyword evidence="3" id="KW-1185">Reference proteome</keyword>
<dbReference type="AlphaFoldDB" id="A0A937DII2"/>
<gene>
    <name evidence="2" type="ORF">JKP34_03035</name>
</gene>
<comment type="caution">
    <text evidence="2">The sequence shown here is derived from an EMBL/GenBank/DDBJ whole genome shotgun (WGS) entry which is preliminary data.</text>
</comment>
<dbReference type="InterPro" id="IPR009739">
    <property type="entry name" value="LprI-like_N"/>
</dbReference>
<sequence length="150" mass="18024">MKLIKPLVIVYIRFSNFKEKMKLRIFLFLPIVIMASCNKSNTRYADSCEEFNAIDLQLLNTIESISEKYKSEKLFLQHFKNSQIYWIQYRDRQVRALYPLKKENYSKQYGESYGLCKCKELTKLSKIRLKELERWLSEPNKTEKCPNSIM</sequence>
<feature type="domain" description="Lysozyme inhibitor LprI-like N-terminal" evidence="1">
    <location>
        <begin position="44"/>
        <end position="132"/>
    </location>
</feature>
<evidence type="ECO:0000313" key="3">
    <source>
        <dbReference type="Proteomes" id="UP000642920"/>
    </source>
</evidence>
<name>A0A937DII2_9BACT</name>